<dbReference type="AlphaFoldDB" id="A0A1F7JCP8"/>
<evidence type="ECO:0000313" key="1">
    <source>
        <dbReference type="EMBL" id="OGK53378.1"/>
    </source>
</evidence>
<dbReference type="InterPro" id="IPR043129">
    <property type="entry name" value="ATPase_NBD"/>
</dbReference>
<evidence type="ECO:0008006" key="3">
    <source>
        <dbReference type="Google" id="ProtNLM"/>
    </source>
</evidence>
<name>A0A1F7JCP8_9BACT</name>
<reference evidence="1 2" key="1">
    <citation type="journal article" date="2016" name="Nat. Commun.">
        <title>Thousands of microbial genomes shed light on interconnected biogeochemical processes in an aquifer system.</title>
        <authorList>
            <person name="Anantharaman K."/>
            <person name="Brown C.T."/>
            <person name="Hug L.A."/>
            <person name="Sharon I."/>
            <person name="Castelle C.J."/>
            <person name="Probst A.J."/>
            <person name="Thomas B.C."/>
            <person name="Singh A."/>
            <person name="Wilkins M.J."/>
            <person name="Karaoz U."/>
            <person name="Brodie E.L."/>
            <person name="Williams K.H."/>
            <person name="Hubbard S.S."/>
            <person name="Banfield J.F."/>
        </authorList>
    </citation>
    <scope>NUCLEOTIDE SEQUENCE [LARGE SCALE GENOMIC DNA]</scope>
</reference>
<proteinExistence type="predicted"/>
<dbReference type="InterPro" id="IPR050696">
    <property type="entry name" value="FtsA/MreB"/>
</dbReference>
<dbReference type="STRING" id="1802069.A2970_02470"/>
<dbReference type="InterPro" id="IPR005883">
    <property type="entry name" value="PilM"/>
</dbReference>
<dbReference type="PANTHER" id="PTHR32432">
    <property type="entry name" value="CELL DIVISION PROTEIN FTSA-RELATED"/>
    <property type="match status" value="1"/>
</dbReference>
<dbReference type="SUPFAM" id="SSF53067">
    <property type="entry name" value="Actin-like ATPase domain"/>
    <property type="match status" value="1"/>
</dbReference>
<organism evidence="1 2">
    <name type="scientific">Candidatus Roizmanbacteria bacterium RIFCSPLOWO2_01_FULL_44_13</name>
    <dbReference type="NCBI Taxonomy" id="1802069"/>
    <lineage>
        <taxon>Bacteria</taxon>
        <taxon>Candidatus Roizmaniibacteriota</taxon>
    </lineage>
</organism>
<dbReference type="Gene3D" id="3.30.1490.300">
    <property type="match status" value="1"/>
</dbReference>
<dbReference type="EMBL" id="MGAT01000002">
    <property type="protein sequence ID" value="OGK53378.1"/>
    <property type="molecule type" value="Genomic_DNA"/>
</dbReference>
<dbReference type="Gene3D" id="3.30.420.40">
    <property type="match status" value="2"/>
</dbReference>
<comment type="caution">
    <text evidence="1">The sequence shown here is derived from an EMBL/GenBank/DDBJ whole genome shotgun (WGS) entry which is preliminary data.</text>
</comment>
<sequence>MADNFFCLDIGEKYTKIADAAKKGNLIEVNHLGKIATEENFFSTEAEKSLEKQTQAITTLYQSLKLTKKNVNIVIPGSFTYSQILTMPALNEKELISAIKYQADQFIPMPVEETNIDLEIIAELPAEKKILILIVAAPKRLIEKVQNSVEAAGLVPEIIESELSASSRLITLFSPIFNPQKEDGIVALNFGLNSTNISYFEPKTYNIKESHAFSVGYQLFLKEIQINSELDKKRAEETLLTYDPKNKSSIPVDTITRPLLAEFVTEIKRFIANKKISALYLFNNVFMFPALPQMLSDQLGVKAFELNPYSFSSKTPLVQSFQHEMSIYVPSLGGNFR</sequence>
<accession>A0A1F7JCP8</accession>
<dbReference type="Pfam" id="PF11104">
    <property type="entry name" value="PilM_2"/>
    <property type="match status" value="1"/>
</dbReference>
<dbReference type="PANTHER" id="PTHR32432:SF3">
    <property type="entry name" value="ETHANOLAMINE UTILIZATION PROTEIN EUTJ"/>
    <property type="match status" value="1"/>
</dbReference>
<evidence type="ECO:0000313" key="2">
    <source>
        <dbReference type="Proteomes" id="UP000178857"/>
    </source>
</evidence>
<dbReference type="Proteomes" id="UP000178857">
    <property type="component" value="Unassembled WGS sequence"/>
</dbReference>
<gene>
    <name evidence="1" type="ORF">A2970_02470</name>
</gene>
<protein>
    <recommendedName>
        <fullName evidence="3">SHS2 domain-containing protein</fullName>
    </recommendedName>
</protein>